<dbReference type="InterPro" id="IPR000847">
    <property type="entry name" value="LysR_HTH_N"/>
</dbReference>
<name>A0A2T0T1N7_9PSEU</name>
<dbReference type="EMBL" id="PVTF01000007">
    <property type="protein sequence ID" value="PRY39559.1"/>
    <property type="molecule type" value="Genomic_DNA"/>
</dbReference>
<protein>
    <submittedName>
        <fullName evidence="6">LysR family transcriptional regulator</fullName>
    </submittedName>
</protein>
<keyword evidence="3" id="KW-0238">DNA-binding</keyword>
<dbReference type="GO" id="GO:0003700">
    <property type="term" value="F:DNA-binding transcription factor activity"/>
    <property type="evidence" value="ECO:0007669"/>
    <property type="project" value="InterPro"/>
</dbReference>
<dbReference type="InterPro" id="IPR036388">
    <property type="entry name" value="WH-like_DNA-bd_sf"/>
</dbReference>
<keyword evidence="4" id="KW-0804">Transcription</keyword>
<proteinExistence type="inferred from homology"/>
<organism evidence="6 7">
    <name type="scientific">Umezawaea tangerina</name>
    <dbReference type="NCBI Taxonomy" id="84725"/>
    <lineage>
        <taxon>Bacteria</taxon>
        <taxon>Bacillati</taxon>
        <taxon>Actinomycetota</taxon>
        <taxon>Actinomycetes</taxon>
        <taxon>Pseudonocardiales</taxon>
        <taxon>Pseudonocardiaceae</taxon>
        <taxon>Umezawaea</taxon>
    </lineage>
</organism>
<evidence type="ECO:0000313" key="6">
    <source>
        <dbReference type="EMBL" id="PRY39559.1"/>
    </source>
</evidence>
<dbReference type="CDD" id="cd08417">
    <property type="entry name" value="PBP2_Nitroaromatics_like"/>
    <property type="match status" value="1"/>
</dbReference>
<dbReference type="InterPro" id="IPR050389">
    <property type="entry name" value="LysR-type_TF"/>
</dbReference>
<sequence>MDLNLLVAFDMLMTERSVTRAARRLSIGQSSMSATLARLRKLFDDPILVRDGRGSVPTPLAESLATPVHDLLTSVEAVLEPQDSFDPATAVRSFSVIANDYLTMTFLQPFIAGLATAAPGIHLTVQPMGDDAVDRLRRHQADLLVIPREELQEHASFPHRTLFHDRYVVAADRNHPEIGDRITLEQFSTLPYLAASSGRRRSLADKQLDFLGIPRNVGITTGLGVAPFLIRDTRLIALVHERLARLIADAAGIRLLDPPIPDLHPITEIMVWTPRTESDAGHRWLRDALTTLAETDPVGGRTCPSGEGSAS</sequence>
<evidence type="ECO:0000259" key="5">
    <source>
        <dbReference type="PROSITE" id="PS50931"/>
    </source>
</evidence>
<dbReference type="Pfam" id="PF00126">
    <property type="entry name" value="HTH_1"/>
    <property type="match status" value="1"/>
</dbReference>
<dbReference type="PROSITE" id="PS50931">
    <property type="entry name" value="HTH_LYSR"/>
    <property type="match status" value="1"/>
</dbReference>
<evidence type="ECO:0000313" key="7">
    <source>
        <dbReference type="Proteomes" id="UP000239494"/>
    </source>
</evidence>
<feature type="domain" description="HTH lysR-type" evidence="5">
    <location>
        <begin position="1"/>
        <end position="58"/>
    </location>
</feature>
<gene>
    <name evidence="6" type="ORF">CLV43_107142</name>
</gene>
<dbReference type="SUPFAM" id="SSF53850">
    <property type="entry name" value="Periplasmic binding protein-like II"/>
    <property type="match status" value="1"/>
</dbReference>
<keyword evidence="7" id="KW-1185">Reference proteome</keyword>
<evidence type="ECO:0000256" key="3">
    <source>
        <dbReference type="ARBA" id="ARBA00023125"/>
    </source>
</evidence>
<evidence type="ECO:0000256" key="4">
    <source>
        <dbReference type="ARBA" id="ARBA00023163"/>
    </source>
</evidence>
<accession>A0A2T0T1N7</accession>
<comment type="caution">
    <text evidence="6">The sequence shown here is derived from an EMBL/GenBank/DDBJ whole genome shotgun (WGS) entry which is preliminary data.</text>
</comment>
<dbReference type="GO" id="GO:0003677">
    <property type="term" value="F:DNA binding"/>
    <property type="evidence" value="ECO:0007669"/>
    <property type="project" value="UniProtKB-KW"/>
</dbReference>
<dbReference type="InterPro" id="IPR036390">
    <property type="entry name" value="WH_DNA-bd_sf"/>
</dbReference>
<dbReference type="AlphaFoldDB" id="A0A2T0T1N7"/>
<dbReference type="PANTHER" id="PTHR30118">
    <property type="entry name" value="HTH-TYPE TRANSCRIPTIONAL REGULATOR LEUO-RELATED"/>
    <property type="match status" value="1"/>
</dbReference>
<dbReference type="SUPFAM" id="SSF46785">
    <property type="entry name" value="Winged helix' DNA-binding domain"/>
    <property type="match status" value="1"/>
</dbReference>
<dbReference type="InterPro" id="IPR005119">
    <property type="entry name" value="LysR_subst-bd"/>
</dbReference>
<dbReference type="PANTHER" id="PTHR30118:SF15">
    <property type="entry name" value="TRANSCRIPTIONAL REGULATORY PROTEIN"/>
    <property type="match status" value="1"/>
</dbReference>
<dbReference type="InterPro" id="IPR037402">
    <property type="entry name" value="YidZ_PBP2"/>
</dbReference>
<evidence type="ECO:0000256" key="1">
    <source>
        <dbReference type="ARBA" id="ARBA00009437"/>
    </source>
</evidence>
<comment type="similarity">
    <text evidence="1">Belongs to the LysR transcriptional regulatory family.</text>
</comment>
<dbReference type="Gene3D" id="3.40.190.10">
    <property type="entry name" value="Periplasmic binding protein-like II"/>
    <property type="match status" value="2"/>
</dbReference>
<dbReference type="Pfam" id="PF03466">
    <property type="entry name" value="LysR_substrate"/>
    <property type="match status" value="1"/>
</dbReference>
<keyword evidence="2" id="KW-0805">Transcription regulation</keyword>
<dbReference type="Proteomes" id="UP000239494">
    <property type="component" value="Unassembled WGS sequence"/>
</dbReference>
<reference evidence="6 7" key="1">
    <citation type="submission" date="2018-03" db="EMBL/GenBank/DDBJ databases">
        <title>Genomic Encyclopedia of Archaeal and Bacterial Type Strains, Phase II (KMG-II): from individual species to whole genera.</title>
        <authorList>
            <person name="Goeker M."/>
        </authorList>
    </citation>
    <scope>NUCLEOTIDE SEQUENCE [LARGE SCALE GENOMIC DNA]</scope>
    <source>
        <strain evidence="6 7">DSM 44720</strain>
    </source>
</reference>
<dbReference type="Gene3D" id="1.10.10.10">
    <property type="entry name" value="Winged helix-like DNA-binding domain superfamily/Winged helix DNA-binding domain"/>
    <property type="match status" value="1"/>
</dbReference>
<evidence type="ECO:0000256" key="2">
    <source>
        <dbReference type="ARBA" id="ARBA00023015"/>
    </source>
</evidence>